<feature type="transmembrane region" description="Helical" evidence="1">
    <location>
        <begin position="112"/>
        <end position="133"/>
    </location>
</feature>
<dbReference type="AlphaFoldDB" id="W1N286"/>
<dbReference type="RefSeq" id="WP_021819643.1">
    <property type="nucleotide sequence ID" value="NZ_AVBC01000039.1"/>
</dbReference>
<evidence type="ECO:0000313" key="4">
    <source>
        <dbReference type="Proteomes" id="UP000019113"/>
    </source>
</evidence>
<accession>W1N286</accession>
<name>W1N286_9GAMM</name>
<proteinExistence type="predicted"/>
<feature type="transmembrane region" description="Helical" evidence="1">
    <location>
        <begin position="44"/>
        <end position="67"/>
    </location>
</feature>
<evidence type="ECO:0000256" key="1">
    <source>
        <dbReference type="SAM" id="Phobius"/>
    </source>
</evidence>
<feature type="domain" description="DUF1468" evidence="2">
    <location>
        <begin position="15"/>
        <end position="158"/>
    </location>
</feature>
<dbReference type="KEGG" id="hhu:AR456_01900"/>
<feature type="transmembrane region" description="Helical" evidence="1">
    <location>
        <begin position="88"/>
        <end position="106"/>
    </location>
</feature>
<reference evidence="3 4" key="1">
    <citation type="submission" date="2013-08" db="EMBL/GenBank/DDBJ databases">
        <title>draft genome of Halomonas huanghegensis, strain BJGMM-B45T.</title>
        <authorList>
            <person name="Miao C."/>
            <person name="Wan Y."/>
            <person name="Jin W."/>
        </authorList>
    </citation>
    <scope>NUCLEOTIDE SEQUENCE [LARGE SCALE GENOMIC DNA]</scope>
    <source>
        <strain evidence="3 4">BJGMM-B45</strain>
    </source>
</reference>
<keyword evidence="1" id="KW-0812">Transmembrane</keyword>
<gene>
    <name evidence="3" type="ORF">BJB45_00340</name>
</gene>
<dbReference type="InterPro" id="IPR009936">
    <property type="entry name" value="DUF1468"/>
</dbReference>
<feature type="transmembrane region" description="Helical" evidence="1">
    <location>
        <begin position="12"/>
        <end position="32"/>
    </location>
</feature>
<dbReference type="eggNOG" id="ENOG502ZU9N">
    <property type="taxonomic scope" value="Bacteria"/>
</dbReference>
<comment type="caution">
    <text evidence="3">The sequence shown here is derived from an EMBL/GenBank/DDBJ whole genome shotgun (WGS) entry which is preliminary data.</text>
</comment>
<evidence type="ECO:0000259" key="2">
    <source>
        <dbReference type="Pfam" id="PF07331"/>
    </source>
</evidence>
<keyword evidence="4" id="KW-1185">Reference proteome</keyword>
<organism evidence="3 4">
    <name type="scientific">Halomonas huangheensis</name>
    <dbReference type="NCBI Taxonomy" id="1178482"/>
    <lineage>
        <taxon>Bacteria</taxon>
        <taxon>Pseudomonadati</taxon>
        <taxon>Pseudomonadota</taxon>
        <taxon>Gammaproteobacteria</taxon>
        <taxon>Oceanospirillales</taxon>
        <taxon>Halomonadaceae</taxon>
        <taxon>Halomonas</taxon>
    </lineage>
</organism>
<evidence type="ECO:0000313" key="3">
    <source>
        <dbReference type="EMBL" id="ERL49599.1"/>
    </source>
</evidence>
<keyword evidence="1" id="KW-1133">Transmembrane helix</keyword>
<protein>
    <recommendedName>
        <fullName evidence="2">DUF1468 domain-containing protein</fullName>
    </recommendedName>
</protein>
<dbReference type="OrthoDB" id="5186924at2"/>
<dbReference type="Proteomes" id="UP000019113">
    <property type="component" value="Unassembled WGS sequence"/>
</dbReference>
<dbReference type="STRING" id="1178482.AR456_01900"/>
<keyword evidence="1" id="KW-0472">Membrane</keyword>
<sequence length="163" mass="16903">MRSLAFLRLNPKDLASGLLMMVIGLLVMWEAAGYRLGSASQMGAGYYPMLLGVALVLLGIGILAVSRCSTTAKDDSAQRNPSQRIERGALRSTLLVPLSIALFAALLEPAGLIPACVVLVIVSSLAAPSFSVVRLIGLCVGVPVLVVLIFVVGLGLPFTLVGG</sequence>
<dbReference type="PATRIC" id="fig|1178482.3.peg.2693"/>
<dbReference type="EMBL" id="AVBC01000039">
    <property type="protein sequence ID" value="ERL49599.1"/>
    <property type="molecule type" value="Genomic_DNA"/>
</dbReference>
<feature type="transmembrane region" description="Helical" evidence="1">
    <location>
        <begin position="140"/>
        <end position="160"/>
    </location>
</feature>
<dbReference type="Pfam" id="PF07331">
    <property type="entry name" value="TctB"/>
    <property type="match status" value="1"/>
</dbReference>